<sequence>MTQPFGGDPRRPWSPKDVGQIYWLFGVVLIVSLAGRSCQDDVSENAVGGPVRGQMPPLAVISDAPMSLAKSMARVPLLPVPQKDLVVMRNAEITALSPDNALVQCYNQRTGLTEAMPAVKMLLRTPVFINSGLERTVVDFPSVVNVFYRGSMVPLPVGALIAPITYQQLSQPILIKTVYAVPTFPLNYHYAPSLAATAYSRPPYLFQPYPLGYNLYSQYGAPAPYYPYRPMGALPAPAPAPVVPSSDAKPQPPAMAAVQPATVKQPPSVAYATKPGAPVVTVLDFPEAVASPSVLYYQPPISSDSEFENREPPQPVIPAGIVQSTQPQANQQLFLNSKESVYLLSIKEDVKRA</sequence>
<accession>A0A9P0A6I4</accession>
<keyword evidence="2" id="KW-1185">Reference proteome</keyword>
<evidence type="ECO:0000313" key="2">
    <source>
        <dbReference type="Proteomes" id="UP001152759"/>
    </source>
</evidence>
<reference evidence="1" key="1">
    <citation type="submission" date="2021-12" db="EMBL/GenBank/DDBJ databases">
        <authorList>
            <person name="King R."/>
        </authorList>
    </citation>
    <scope>NUCLEOTIDE SEQUENCE</scope>
</reference>
<protein>
    <submittedName>
        <fullName evidence="1">Uncharacterized protein</fullName>
    </submittedName>
</protein>
<dbReference type="EMBL" id="OU963864">
    <property type="protein sequence ID" value="CAH0386719.1"/>
    <property type="molecule type" value="Genomic_DNA"/>
</dbReference>
<name>A0A9P0A6I4_BEMTA</name>
<organism evidence="1 2">
    <name type="scientific">Bemisia tabaci</name>
    <name type="common">Sweetpotato whitefly</name>
    <name type="synonym">Aleurodes tabaci</name>
    <dbReference type="NCBI Taxonomy" id="7038"/>
    <lineage>
        <taxon>Eukaryota</taxon>
        <taxon>Metazoa</taxon>
        <taxon>Ecdysozoa</taxon>
        <taxon>Arthropoda</taxon>
        <taxon>Hexapoda</taxon>
        <taxon>Insecta</taxon>
        <taxon>Pterygota</taxon>
        <taxon>Neoptera</taxon>
        <taxon>Paraneoptera</taxon>
        <taxon>Hemiptera</taxon>
        <taxon>Sternorrhyncha</taxon>
        <taxon>Aleyrodoidea</taxon>
        <taxon>Aleyrodidae</taxon>
        <taxon>Aleyrodinae</taxon>
        <taxon>Bemisia</taxon>
    </lineage>
</organism>
<gene>
    <name evidence="1" type="ORF">BEMITA_LOCUS5796</name>
</gene>
<dbReference type="AlphaFoldDB" id="A0A9P0A6I4"/>
<dbReference type="Proteomes" id="UP001152759">
    <property type="component" value="Chromosome 3"/>
</dbReference>
<evidence type="ECO:0000313" key="1">
    <source>
        <dbReference type="EMBL" id="CAH0386719.1"/>
    </source>
</evidence>
<proteinExistence type="predicted"/>